<dbReference type="Gene3D" id="1.10.8.60">
    <property type="match status" value="1"/>
</dbReference>
<dbReference type="GO" id="GO:0043565">
    <property type="term" value="F:sequence-specific DNA binding"/>
    <property type="evidence" value="ECO:0007669"/>
    <property type="project" value="InterPro"/>
</dbReference>
<dbReference type="AlphaFoldDB" id="A0A1H6FF78"/>
<dbReference type="GO" id="GO:0005524">
    <property type="term" value="F:ATP binding"/>
    <property type="evidence" value="ECO:0007669"/>
    <property type="project" value="UniProtKB-KW"/>
</dbReference>
<dbReference type="RefSeq" id="WP_103921654.1">
    <property type="nucleotide sequence ID" value="NZ_FMSV02000543.1"/>
</dbReference>
<dbReference type="InterPro" id="IPR002197">
    <property type="entry name" value="HTH_Fis"/>
</dbReference>
<dbReference type="SUPFAM" id="SSF46689">
    <property type="entry name" value="Homeodomain-like"/>
    <property type="match status" value="1"/>
</dbReference>
<dbReference type="Gene3D" id="3.30.450.20">
    <property type="entry name" value="PAS domain"/>
    <property type="match status" value="1"/>
</dbReference>
<keyword evidence="2" id="KW-0067">ATP-binding</keyword>
<dbReference type="Pfam" id="PF02954">
    <property type="entry name" value="HTH_8"/>
    <property type="match status" value="1"/>
</dbReference>
<name>A0A1H6FF78_9GAMM</name>
<protein>
    <submittedName>
        <fullName evidence="7">Transcriptional regulatory protein ZraR</fullName>
    </submittedName>
</protein>
<reference evidence="7 8" key="1">
    <citation type="submission" date="2016-10" db="EMBL/GenBank/DDBJ databases">
        <authorList>
            <person name="de Groot N.N."/>
        </authorList>
    </citation>
    <scope>NUCLEOTIDE SEQUENCE [LARGE SCALE GENOMIC DNA]</scope>
    <source>
        <strain evidence="7">MBHS1</strain>
    </source>
</reference>
<dbReference type="SUPFAM" id="SSF52540">
    <property type="entry name" value="P-loop containing nucleoside triphosphate hydrolases"/>
    <property type="match status" value="1"/>
</dbReference>
<evidence type="ECO:0000256" key="5">
    <source>
        <dbReference type="ARBA" id="ARBA00023163"/>
    </source>
</evidence>
<dbReference type="PROSITE" id="PS00675">
    <property type="entry name" value="SIGMA54_INTERACT_1"/>
    <property type="match status" value="1"/>
</dbReference>
<dbReference type="InterPro" id="IPR009057">
    <property type="entry name" value="Homeodomain-like_sf"/>
</dbReference>
<dbReference type="InterPro" id="IPR025944">
    <property type="entry name" value="Sigma_54_int_dom_CS"/>
</dbReference>
<dbReference type="InterPro" id="IPR025662">
    <property type="entry name" value="Sigma_54_int_dom_ATP-bd_1"/>
</dbReference>
<evidence type="ECO:0000313" key="7">
    <source>
        <dbReference type="EMBL" id="SEH08071.1"/>
    </source>
</evidence>
<gene>
    <name evidence="7" type="primary">zraR_3</name>
    <name evidence="7" type="ORF">MBHS_03959</name>
</gene>
<dbReference type="InterPro" id="IPR003593">
    <property type="entry name" value="AAA+_ATPase"/>
</dbReference>
<dbReference type="FunFam" id="3.40.50.300:FF:000006">
    <property type="entry name" value="DNA-binding transcriptional regulator NtrC"/>
    <property type="match status" value="1"/>
</dbReference>
<dbReference type="InterPro" id="IPR027417">
    <property type="entry name" value="P-loop_NTPase"/>
</dbReference>
<dbReference type="Proteomes" id="UP000236724">
    <property type="component" value="Unassembled WGS sequence"/>
</dbReference>
<dbReference type="CDD" id="cd00009">
    <property type="entry name" value="AAA"/>
    <property type="match status" value="1"/>
</dbReference>
<dbReference type="GO" id="GO:0006355">
    <property type="term" value="P:regulation of DNA-templated transcription"/>
    <property type="evidence" value="ECO:0007669"/>
    <property type="project" value="InterPro"/>
</dbReference>
<evidence type="ECO:0000256" key="3">
    <source>
        <dbReference type="ARBA" id="ARBA00023015"/>
    </source>
</evidence>
<feature type="domain" description="Sigma-54 factor interaction" evidence="6">
    <location>
        <begin position="129"/>
        <end position="354"/>
    </location>
</feature>
<dbReference type="Pfam" id="PF08448">
    <property type="entry name" value="PAS_4"/>
    <property type="match status" value="1"/>
</dbReference>
<accession>A0A1H6FF78</accession>
<dbReference type="InterPro" id="IPR002078">
    <property type="entry name" value="Sigma_54_int"/>
</dbReference>
<dbReference type="OrthoDB" id="9804019at2"/>
<dbReference type="PROSITE" id="PS00676">
    <property type="entry name" value="SIGMA54_INTERACT_2"/>
    <property type="match status" value="1"/>
</dbReference>
<dbReference type="Gene3D" id="3.40.50.300">
    <property type="entry name" value="P-loop containing nucleotide triphosphate hydrolases"/>
    <property type="match status" value="1"/>
</dbReference>
<proteinExistence type="predicted"/>
<dbReference type="Gene3D" id="1.10.10.60">
    <property type="entry name" value="Homeodomain-like"/>
    <property type="match status" value="1"/>
</dbReference>
<dbReference type="EMBL" id="FMSV02000543">
    <property type="protein sequence ID" value="SEH08071.1"/>
    <property type="molecule type" value="Genomic_DNA"/>
</dbReference>
<dbReference type="InterPro" id="IPR035965">
    <property type="entry name" value="PAS-like_dom_sf"/>
</dbReference>
<keyword evidence="5" id="KW-0804">Transcription</keyword>
<evidence type="ECO:0000256" key="4">
    <source>
        <dbReference type="ARBA" id="ARBA00023125"/>
    </source>
</evidence>
<dbReference type="SUPFAM" id="SSF55785">
    <property type="entry name" value="PYP-like sensor domain (PAS domain)"/>
    <property type="match status" value="1"/>
</dbReference>
<dbReference type="InterPro" id="IPR013656">
    <property type="entry name" value="PAS_4"/>
</dbReference>
<dbReference type="PROSITE" id="PS00688">
    <property type="entry name" value="SIGMA54_INTERACT_3"/>
    <property type="match status" value="1"/>
</dbReference>
<keyword evidence="3" id="KW-0805">Transcription regulation</keyword>
<keyword evidence="4" id="KW-0238">DNA-binding</keyword>
<dbReference type="InterPro" id="IPR058031">
    <property type="entry name" value="AAA_lid_NorR"/>
</dbReference>
<dbReference type="InterPro" id="IPR025943">
    <property type="entry name" value="Sigma_54_int_dom_ATP-bd_2"/>
</dbReference>
<evidence type="ECO:0000259" key="6">
    <source>
        <dbReference type="PROSITE" id="PS50045"/>
    </source>
</evidence>
<evidence type="ECO:0000313" key="8">
    <source>
        <dbReference type="Proteomes" id="UP000236724"/>
    </source>
</evidence>
<dbReference type="PANTHER" id="PTHR32071">
    <property type="entry name" value="TRANSCRIPTIONAL REGULATORY PROTEIN"/>
    <property type="match status" value="1"/>
</dbReference>
<evidence type="ECO:0000256" key="2">
    <source>
        <dbReference type="ARBA" id="ARBA00022840"/>
    </source>
</evidence>
<keyword evidence="8" id="KW-1185">Reference proteome</keyword>
<dbReference type="PROSITE" id="PS50045">
    <property type="entry name" value="SIGMA54_INTERACT_4"/>
    <property type="match status" value="1"/>
</dbReference>
<organism evidence="7 8">
    <name type="scientific">Candidatus Venteria ishoeyi</name>
    <dbReference type="NCBI Taxonomy" id="1899563"/>
    <lineage>
        <taxon>Bacteria</taxon>
        <taxon>Pseudomonadati</taxon>
        <taxon>Pseudomonadota</taxon>
        <taxon>Gammaproteobacteria</taxon>
        <taxon>Thiotrichales</taxon>
        <taxon>Thiotrichaceae</taxon>
        <taxon>Venteria</taxon>
    </lineage>
</organism>
<sequence>MKLDEANIFLNCLREPAILLSPEYRILCANQSYQSHYANSSVILGKHCYEVSHNYDRPCNLSGESCPMDTCRETKQPHRVLHLHYTPKGREHVEVETIPLKDNQGNIQFFVEIMRHPAVASTQPGNVDLVGTAPAFNRMLALLQRVAPTLTTVLLLGESGTGKELVAKAVHDSSHLEGPLVPVECSGLSETLFESELFGHRKGAFTGAFDTKTGLVEAAHGGTLFLDEIGDIPLNLQVKLLRLLETGTYRRVGEVEPRQANFRLVCATHRKLNKMVEKGKFRQDLYYRISAFPIHLPALRERMEDLPLLVETLLKRIVGQRELKASETTLECLKHYAFPGNIRELRNILERASLLADGDSILAVHLPDTCQTCIPTSKPPFFGEKIIPLETLERDYLQWAQCTHSGDRASLAEQLGMSERTLYRKLKGLES</sequence>
<dbReference type="Pfam" id="PF25601">
    <property type="entry name" value="AAA_lid_14"/>
    <property type="match status" value="1"/>
</dbReference>
<evidence type="ECO:0000256" key="1">
    <source>
        <dbReference type="ARBA" id="ARBA00022741"/>
    </source>
</evidence>
<keyword evidence="1" id="KW-0547">Nucleotide-binding</keyword>
<dbReference type="Pfam" id="PF00158">
    <property type="entry name" value="Sigma54_activat"/>
    <property type="match status" value="1"/>
</dbReference>
<dbReference type="SMART" id="SM00382">
    <property type="entry name" value="AAA"/>
    <property type="match status" value="1"/>
</dbReference>